<organism evidence="2">
    <name type="scientific">uncultured Phycisphaerae bacterium</name>
    <dbReference type="NCBI Taxonomy" id="904963"/>
    <lineage>
        <taxon>Bacteria</taxon>
        <taxon>Pseudomonadati</taxon>
        <taxon>Planctomycetota</taxon>
        <taxon>Phycisphaerae</taxon>
        <taxon>environmental samples</taxon>
    </lineage>
</organism>
<evidence type="ECO:0000256" key="1">
    <source>
        <dbReference type="SAM" id="MobiDB-lite"/>
    </source>
</evidence>
<accession>A0A6J4PHH7</accession>
<dbReference type="EMBL" id="CADCUQ010000583">
    <property type="protein sequence ID" value="CAA9415958.1"/>
    <property type="molecule type" value="Genomic_DNA"/>
</dbReference>
<feature type="region of interest" description="Disordered" evidence="1">
    <location>
        <begin position="1"/>
        <end position="62"/>
    </location>
</feature>
<sequence length="62" mass="6814">AAIAFDRPPPKLCRRDGPPLARPAPRASTRADAAAERRDVRRRLPLRPAAGRRGRPPGGLRR</sequence>
<dbReference type="AlphaFoldDB" id="A0A6J4PHH7"/>
<feature type="non-terminal residue" evidence="2">
    <location>
        <position position="1"/>
    </location>
</feature>
<gene>
    <name evidence="2" type="ORF">AVDCRST_MAG64-2586</name>
</gene>
<proteinExistence type="predicted"/>
<reference evidence="2" key="1">
    <citation type="submission" date="2020-02" db="EMBL/GenBank/DDBJ databases">
        <authorList>
            <person name="Meier V. D."/>
        </authorList>
    </citation>
    <scope>NUCLEOTIDE SEQUENCE</scope>
    <source>
        <strain evidence="2">AVDCRST_MAG64</strain>
    </source>
</reference>
<feature type="compositionally biased region" description="Basic residues" evidence="1">
    <location>
        <begin position="40"/>
        <end position="62"/>
    </location>
</feature>
<name>A0A6J4PHH7_9BACT</name>
<evidence type="ECO:0000313" key="2">
    <source>
        <dbReference type="EMBL" id="CAA9415958.1"/>
    </source>
</evidence>
<feature type="non-terminal residue" evidence="2">
    <location>
        <position position="62"/>
    </location>
</feature>
<feature type="compositionally biased region" description="Low complexity" evidence="1">
    <location>
        <begin position="23"/>
        <end position="32"/>
    </location>
</feature>
<protein>
    <submittedName>
        <fullName evidence="2">Uncharacterized protein</fullName>
    </submittedName>
</protein>